<dbReference type="InterPro" id="IPR040389">
    <property type="entry name" value="SMR"/>
</dbReference>
<dbReference type="GO" id="GO:0004860">
    <property type="term" value="F:protein kinase inhibitor activity"/>
    <property type="evidence" value="ECO:0007669"/>
    <property type="project" value="UniProtKB-KW"/>
</dbReference>
<dbReference type="EMBL" id="GHES01042742">
    <property type="protein sequence ID" value="MPA73301.1"/>
    <property type="molecule type" value="Transcribed_RNA"/>
</dbReference>
<proteinExistence type="predicted"/>
<gene>
    <name evidence="4" type="ORF">Din_042742</name>
</gene>
<dbReference type="PANTHER" id="PTHR33142">
    <property type="entry name" value="CYCLIN-DEPENDENT PROTEIN KINASE INHIBITOR SMR13"/>
    <property type="match status" value="1"/>
</dbReference>
<feature type="compositionally biased region" description="Polar residues" evidence="3">
    <location>
        <begin position="23"/>
        <end position="34"/>
    </location>
</feature>
<evidence type="ECO:0000256" key="1">
    <source>
        <dbReference type="ARBA" id="ARBA00023013"/>
    </source>
</evidence>
<evidence type="ECO:0000256" key="3">
    <source>
        <dbReference type="SAM" id="MobiDB-lite"/>
    </source>
</evidence>
<evidence type="ECO:0008006" key="5">
    <source>
        <dbReference type="Google" id="ProtNLM"/>
    </source>
</evidence>
<keyword evidence="1" id="KW-0649">Protein kinase inhibitor</keyword>
<feature type="region of interest" description="Disordered" evidence="3">
    <location>
        <begin position="21"/>
        <end position="75"/>
    </location>
</feature>
<dbReference type="PANTHER" id="PTHR33142:SF89">
    <property type="entry name" value="CYCLIN-DEPENDENT PROTEIN KINASE INHIBITOR SMR2"/>
    <property type="match status" value="1"/>
</dbReference>
<protein>
    <recommendedName>
        <fullName evidence="5">Cyclin-dependent protein kinase inhibitor SMR1-like</fullName>
    </recommendedName>
</protein>
<keyword evidence="2" id="KW-0131">Cell cycle</keyword>
<organism evidence="4">
    <name type="scientific">Davidia involucrata</name>
    <name type="common">Dove tree</name>
    <dbReference type="NCBI Taxonomy" id="16924"/>
    <lineage>
        <taxon>Eukaryota</taxon>
        <taxon>Viridiplantae</taxon>
        <taxon>Streptophyta</taxon>
        <taxon>Embryophyta</taxon>
        <taxon>Tracheophyta</taxon>
        <taxon>Spermatophyta</taxon>
        <taxon>Magnoliopsida</taxon>
        <taxon>eudicotyledons</taxon>
        <taxon>Gunneridae</taxon>
        <taxon>Pentapetalae</taxon>
        <taxon>asterids</taxon>
        <taxon>Cornales</taxon>
        <taxon>Nyssaceae</taxon>
        <taxon>Davidia</taxon>
    </lineage>
</organism>
<name>A0A5B7BZA1_DAVIN</name>
<accession>A0A5B7BZA1</accession>
<dbReference type="GO" id="GO:0032875">
    <property type="term" value="P:regulation of DNA endoreduplication"/>
    <property type="evidence" value="ECO:0007669"/>
    <property type="project" value="InterPro"/>
</dbReference>
<sequence>MSTDLEFRQSSPEIRLPAIKVRASQSSDISNDNSGILIPMDHKSEDSEDECHTPTSPEHKIPAILSCPPAPKKPKRAVSCKRKLCELEFFEIVASEEVESFFRSSFGLVEFNSRAVMKRRCPCT</sequence>
<reference evidence="4" key="1">
    <citation type="submission" date="2019-08" db="EMBL/GenBank/DDBJ databases">
        <title>Reference gene set and small RNA set construction with multiple tissues from Davidia involucrata Baill.</title>
        <authorList>
            <person name="Yang H."/>
            <person name="Zhou C."/>
            <person name="Li G."/>
            <person name="Wang J."/>
            <person name="Gao P."/>
            <person name="Wang M."/>
            <person name="Wang R."/>
            <person name="Zhao Y."/>
        </authorList>
    </citation>
    <scope>NUCLEOTIDE SEQUENCE</scope>
    <source>
        <tissue evidence="4">Mixed with DoveR01_LX</tissue>
    </source>
</reference>
<evidence type="ECO:0000256" key="2">
    <source>
        <dbReference type="ARBA" id="ARBA00023306"/>
    </source>
</evidence>
<evidence type="ECO:0000313" key="4">
    <source>
        <dbReference type="EMBL" id="MPA73301.1"/>
    </source>
</evidence>
<dbReference type="AlphaFoldDB" id="A0A5B7BZA1"/>